<protein>
    <submittedName>
        <fullName evidence="1">Uncharacterized protein</fullName>
    </submittedName>
</protein>
<dbReference type="Proteomes" id="UP000036202">
    <property type="component" value="Plasmid pbeh2"/>
</dbReference>
<accession>A0A2S1LZK4</accession>
<name>A0A2S1LZK4_9BACI</name>
<dbReference type="RefSeq" id="WP_046218548.1">
    <property type="nucleotide sequence ID" value="NZ_CP015324.1"/>
</dbReference>
<sequence>MCPKIYYPHEYILVPASSPYPEDTFYKVSLGQQRFRDSFHNVLKIEMIYSDRIGAGGKVNPAFPCSTEDFKKVMEAANKLLRK</sequence>
<reference evidence="1 2" key="1">
    <citation type="journal article" date="2015" name="PLoS ONE">
        <title>Genome Sequence of Bacillus endophyticus and Analysis of Its Companion Mechanism in the Ketogulonigenium vulgare-Bacillus Strain Consortium.</title>
        <authorList>
            <person name="Jia N."/>
            <person name="Du J."/>
            <person name="Ding M.Z."/>
            <person name="Gao F."/>
            <person name="Yuan Y.J."/>
        </authorList>
    </citation>
    <scope>NUCLEOTIDE SEQUENCE [LARGE SCALE GENOMIC DNA]</scope>
    <source>
        <strain evidence="1 2">Hbe603</strain>
        <plasmid evidence="2">pbeh2</plasmid>
    </source>
</reference>
<keyword evidence="2" id="KW-1185">Reference proteome</keyword>
<dbReference type="OrthoDB" id="7064586at2"/>
<evidence type="ECO:0000313" key="1">
    <source>
        <dbReference type="EMBL" id="AWG44250.1"/>
    </source>
</evidence>
<dbReference type="KEGG" id="beo:BEH_25000"/>
<keyword evidence="1" id="KW-0614">Plasmid</keyword>
<dbReference type="AlphaFoldDB" id="A0A2S1LZK4"/>
<geneLocation type="plasmid" evidence="2">
    <name>pbeh2</name>
</geneLocation>
<gene>
    <name evidence="1" type="ORF">BEH_25000</name>
</gene>
<proteinExistence type="predicted"/>
<dbReference type="EMBL" id="CP015324">
    <property type="protein sequence ID" value="AWG44250.1"/>
    <property type="molecule type" value="Genomic_DNA"/>
</dbReference>
<organism evidence="1 2">
    <name type="scientific">Priestia filamentosa</name>
    <dbReference type="NCBI Taxonomy" id="1402861"/>
    <lineage>
        <taxon>Bacteria</taxon>
        <taxon>Bacillati</taxon>
        <taxon>Bacillota</taxon>
        <taxon>Bacilli</taxon>
        <taxon>Bacillales</taxon>
        <taxon>Bacillaceae</taxon>
        <taxon>Priestia</taxon>
    </lineage>
</organism>
<evidence type="ECO:0000313" key="2">
    <source>
        <dbReference type="Proteomes" id="UP000036202"/>
    </source>
</evidence>